<dbReference type="AlphaFoldDB" id="A0A1V9Y8Z8"/>
<reference evidence="1 2" key="1">
    <citation type="journal article" date="2014" name="Genome Biol. Evol.">
        <title>The secreted proteins of Achlya hypogyna and Thraustotheca clavata identify the ancestral oomycete secretome and reveal gene acquisitions by horizontal gene transfer.</title>
        <authorList>
            <person name="Misner I."/>
            <person name="Blouin N."/>
            <person name="Leonard G."/>
            <person name="Richards T.A."/>
            <person name="Lane C.E."/>
        </authorList>
    </citation>
    <scope>NUCLEOTIDE SEQUENCE [LARGE SCALE GENOMIC DNA]</scope>
    <source>
        <strain evidence="1 2">ATCC 34112</strain>
    </source>
</reference>
<name>A0A1V9Y8Z8_9STRA</name>
<comment type="caution">
    <text evidence="1">The sequence shown here is derived from an EMBL/GenBank/DDBJ whole genome shotgun (WGS) entry which is preliminary data.</text>
</comment>
<proteinExistence type="predicted"/>
<accession>A0A1V9Y8Z8</accession>
<dbReference type="OrthoDB" id="73077at2759"/>
<evidence type="ECO:0000313" key="2">
    <source>
        <dbReference type="Proteomes" id="UP000243217"/>
    </source>
</evidence>
<dbReference type="Proteomes" id="UP000243217">
    <property type="component" value="Unassembled WGS sequence"/>
</dbReference>
<protein>
    <submittedName>
        <fullName evidence="1">Uncharacterized protein</fullName>
    </submittedName>
</protein>
<sequence length="102" mass="11484">MKQSLIFKRHSSAVSANVIPWKRLNPDSLIYSHLAHLYYGGEDLVIEREEAVVFASEFINQVIAEGGYVELEDILEGINTITGCDGRISMMRLVEELCLLLT</sequence>
<keyword evidence="2" id="KW-1185">Reference proteome</keyword>
<dbReference type="EMBL" id="JNBS01004825">
    <property type="protein sequence ID" value="OQR82212.1"/>
    <property type="molecule type" value="Genomic_DNA"/>
</dbReference>
<evidence type="ECO:0000313" key="1">
    <source>
        <dbReference type="EMBL" id="OQR82212.1"/>
    </source>
</evidence>
<gene>
    <name evidence="1" type="ORF">THRCLA_11050</name>
</gene>
<organism evidence="1 2">
    <name type="scientific">Thraustotheca clavata</name>
    <dbReference type="NCBI Taxonomy" id="74557"/>
    <lineage>
        <taxon>Eukaryota</taxon>
        <taxon>Sar</taxon>
        <taxon>Stramenopiles</taxon>
        <taxon>Oomycota</taxon>
        <taxon>Saprolegniomycetes</taxon>
        <taxon>Saprolegniales</taxon>
        <taxon>Achlyaceae</taxon>
        <taxon>Thraustotheca</taxon>
    </lineage>
</organism>